<evidence type="ECO:0000313" key="1">
    <source>
        <dbReference type="EMBL" id="HIW88061.1"/>
    </source>
</evidence>
<gene>
    <name evidence="1" type="ORF">IAC47_07325</name>
</gene>
<evidence type="ECO:0008006" key="3">
    <source>
        <dbReference type="Google" id="ProtNLM"/>
    </source>
</evidence>
<proteinExistence type="predicted"/>
<dbReference type="AlphaFoldDB" id="A0A9D1RK41"/>
<organism evidence="1 2">
    <name type="scientific">Candidatus Onthomorpha intestinigallinarum</name>
    <dbReference type="NCBI Taxonomy" id="2840880"/>
    <lineage>
        <taxon>Bacteria</taxon>
        <taxon>Pseudomonadati</taxon>
        <taxon>Bacteroidota</taxon>
        <taxon>Bacteroidia</taxon>
        <taxon>Bacteroidales</taxon>
        <taxon>Candidatus Onthomorpha</taxon>
    </lineage>
</organism>
<accession>A0A9D1RK41</accession>
<reference evidence="1" key="1">
    <citation type="journal article" date="2021" name="PeerJ">
        <title>Extensive microbial diversity within the chicken gut microbiome revealed by metagenomics and culture.</title>
        <authorList>
            <person name="Gilroy R."/>
            <person name="Ravi A."/>
            <person name="Getino M."/>
            <person name="Pursley I."/>
            <person name="Horton D.L."/>
            <person name="Alikhan N.F."/>
            <person name="Baker D."/>
            <person name="Gharbi K."/>
            <person name="Hall N."/>
            <person name="Watson M."/>
            <person name="Adriaenssens E.M."/>
            <person name="Foster-Nyarko E."/>
            <person name="Jarju S."/>
            <person name="Secka A."/>
            <person name="Antonio M."/>
            <person name="Oren A."/>
            <person name="Chaudhuri R.R."/>
            <person name="La Ragione R."/>
            <person name="Hildebrand F."/>
            <person name="Pallen M.J."/>
        </authorList>
    </citation>
    <scope>NUCLEOTIDE SEQUENCE</scope>
    <source>
        <strain evidence="1">Gambia16-930</strain>
    </source>
</reference>
<reference evidence="1" key="2">
    <citation type="submission" date="2021-04" db="EMBL/GenBank/DDBJ databases">
        <authorList>
            <person name="Gilroy R."/>
        </authorList>
    </citation>
    <scope>NUCLEOTIDE SEQUENCE</scope>
    <source>
        <strain evidence="1">Gambia16-930</strain>
    </source>
</reference>
<name>A0A9D1RK41_9BACT</name>
<dbReference type="Gene3D" id="3.40.50.12370">
    <property type="match status" value="1"/>
</dbReference>
<dbReference type="Proteomes" id="UP000824267">
    <property type="component" value="Unassembled WGS sequence"/>
</dbReference>
<sequence>MTLKEKKEKKDQFVVAYLCDLDATDGCVAQAQMLAQGVGKGLILLHISDSQYTRIEPEEAEEKLKEINAGVSDQLFHSYLALKGRSRDILHSLGEALNAVAIVAQMRAGENDVKRPWHPSTLLKNLSLSRTAYMIVGQDFHPTGFDKVVMSVNQLQESKEKTLWASYFGRFFGSEIILYYRDYKDEYHKKQLTLNLNFTRKMFSHFGLTSSEHHSGDNRTPLDVQALGYAKECGCSMIICQTTKNKSFFEYFFGLEEEKVLKNMGSDCAALFLNPRDDLFVMCE</sequence>
<evidence type="ECO:0000313" key="2">
    <source>
        <dbReference type="Proteomes" id="UP000824267"/>
    </source>
</evidence>
<dbReference type="EMBL" id="DXGG01000228">
    <property type="protein sequence ID" value="HIW88061.1"/>
    <property type="molecule type" value="Genomic_DNA"/>
</dbReference>
<comment type="caution">
    <text evidence="1">The sequence shown here is derived from an EMBL/GenBank/DDBJ whole genome shotgun (WGS) entry which is preliminary data.</text>
</comment>
<protein>
    <recommendedName>
        <fullName evidence="3">UspA domain-containing protein</fullName>
    </recommendedName>
</protein>